<evidence type="ECO:0000313" key="2">
    <source>
        <dbReference type="EMBL" id="MBA5727794.1"/>
    </source>
</evidence>
<dbReference type="Proteomes" id="UP000765338">
    <property type="component" value="Unassembled WGS sequence"/>
</dbReference>
<dbReference type="InterPro" id="IPR020904">
    <property type="entry name" value="Sc_DH/Rdtase_CS"/>
</dbReference>
<dbReference type="InterPro" id="IPR002347">
    <property type="entry name" value="SDR_fam"/>
</dbReference>
<dbReference type="Gene3D" id="3.40.50.720">
    <property type="entry name" value="NAD(P)-binding Rossmann-like Domain"/>
    <property type="match status" value="1"/>
</dbReference>
<feature type="domain" description="Ketoreductase" evidence="1">
    <location>
        <begin position="60"/>
        <end position="250"/>
    </location>
</feature>
<dbReference type="SMART" id="SM00822">
    <property type="entry name" value="PKS_KR"/>
    <property type="match status" value="1"/>
</dbReference>
<organism evidence="2 3">
    <name type="scientific">Bombella mellum</name>
    <dbReference type="NCBI Taxonomy" id="2039288"/>
    <lineage>
        <taxon>Bacteria</taxon>
        <taxon>Pseudomonadati</taxon>
        <taxon>Pseudomonadota</taxon>
        <taxon>Alphaproteobacteria</taxon>
        <taxon>Acetobacterales</taxon>
        <taxon>Acetobacteraceae</taxon>
        <taxon>Bombella</taxon>
    </lineage>
</organism>
<dbReference type="CDD" id="cd05233">
    <property type="entry name" value="SDR_c"/>
    <property type="match status" value="1"/>
</dbReference>
<reference evidence="2 3" key="1">
    <citation type="submission" date="2017-10" db="EMBL/GenBank/DDBJ databases">
        <authorList>
            <person name="Jakob F."/>
        </authorList>
    </citation>
    <scope>NUCLEOTIDE SEQUENCE [LARGE SCALE GENOMIC DNA]</scope>
    <source>
        <strain evidence="2 3">TMW 2.1889</strain>
    </source>
</reference>
<proteinExistence type="predicted"/>
<accession>A0ABR5ZUC4</accession>
<dbReference type="PRINTS" id="PR00080">
    <property type="entry name" value="SDRFAMILY"/>
</dbReference>
<dbReference type="Pfam" id="PF13561">
    <property type="entry name" value="adh_short_C2"/>
    <property type="match status" value="1"/>
</dbReference>
<dbReference type="SUPFAM" id="SSF51735">
    <property type="entry name" value="NAD(P)-binding Rossmann-fold domains"/>
    <property type="match status" value="1"/>
</dbReference>
<dbReference type="PROSITE" id="PS00061">
    <property type="entry name" value="ADH_SHORT"/>
    <property type="match status" value="1"/>
</dbReference>
<comment type="caution">
    <text evidence="2">The sequence shown here is derived from an EMBL/GenBank/DDBJ whole genome shotgun (WGS) entry which is preliminary data.</text>
</comment>
<gene>
    <name evidence="2" type="ORF">CPA56_07350</name>
</gene>
<protein>
    <recommendedName>
        <fullName evidence="1">Ketoreductase domain-containing protein</fullName>
    </recommendedName>
</protein>
<dbReference type="EMBL" id="PDLY01000004">
    <property type="protein sequence ID" value="MBA5727794.1"/>
    <property type="molecule type" value="Genomic_DNA"/>
</dbReference>
<dbReference type="InterPro" id="IPR057326">
    <property type="entry name" value="KR_dom"/>
</dbReference>
<dbReference type="PANTHER" id="PTHR43975">
    <property type="entry name" value="ZGC:101858"/>
    <property type="match status" value="1"/>
</dbReference>
<dbReference type="PANTHER" id="PTHR43975:SF2">
    <property type="entry name" value="EG:BACR7A4.14 PROTEIN-RELATED"/>
    <property type="match status" value="1"/>
</dbReference>
<evidence type="ECO:0000313" key="3">
    <source>
        <dbReference type="Proteomes" id="UP000765338"/>
    </source>
</evidence>
<name>A0ABR5ZUC4_9PROT</name>
<sequence length="320" mass="33733">MRSACPKGRACGWRTVPSDEELGAGMVDKPYLSVHIWRQWPFRAMHDDRQGRSWIMAQGRTVLVTGGTSGIGLAIAETFARAGDSLILLGSSPERDYTGAVQAVQAAGREAGHDVQVCAHGVNITDFDAVKALLKTISDKVGLLDVLVHSAGVFFNTPITDETPDAFDRVMRINVNGMWHIVQAALPFIRRKEGDVPGGKVVAISSICGFYSFAGYAGYAASKAAATALVRSLALELGPLGININAVEPGRVKTSMHDALINDPSQADALRAVAEANPSKRTFSSPEDIAAVVQFLASPGAVALHGSAIVVDEGTSLGLV</sequence>
<dbReference type="PRINTS" id="PR00081">
    <property type="entry name" value="GDHRDH"/>
</dbReference>
<dbReference type="InterPro" id="IPR036291">
    <property type="entry name" value="NAD(P)-bd_dom_sf"/>
</dbReference>
<evidence type="ECO:0000259" key="1">
    <source>
        <dbReference type="SMART" id="SM00822"/>
    </source>
</evidence>
<keyword evidence="3" id="KW-1185">Reference proteome</keyword>